<accession>A0A3B0SXR2</accession>
<gene>
    <name evidence="1" type="ORF">MNBD_BACTEROID03-1049</name>
</gene>
<dbReference type="EMBL" id="UOEL01000019">
    <property type="protein sequence ID" value="VAW10368.1"/>
    <property type="molecule type" value="Genomic_DNA"/>
</dbReference>
<dbReference type="AlphaFoldDB" id="A0A3B0SXR2"/>
<evidence type="ECO:0000313" key="1">
    <source>
        <dbReference type="EMBL" id="VAW10368.1"/>
    </source>
</evidence>
<organism evidence="1">
    <name type="scientific">hydrothermal vent metagenome</name>
    <dbReference type="NCBI Taxonomy" id="652676"/>
    <lineage>
        <taxon>unclassified sequences</taxon>
        <taxon>metagenomes</taxon>
        <taxon>ecological metagenomes</taxon>
    </lineage>
</organism>
<protein>
    <submittedName>
        <fullName evidence="1">Uncharacterized protein</fullName>
    </submittedName>
</protein>
<name>A0A3B0SXR2_9ZZZZ</name>
<proteinExistence type="predicted"/>
<reference evidence="1" key="1">
    <citation type="submission" date="2018-06" db="EMBL/GenBank/DDBJ databases">
        <authorList>
            <person name="Zhirakovskaya E."/>
        </authorList>
    </citation>
    <scope>NUCLEOTIDE SEQUENCE</scope>
</reference>
<sequence length="80" mass="9016">MESSGNPLGTKITNDLTALCSLWNSYGHYKKTCLATLPAVGMVVHSFCFLKEMNYQRFPYVIMIVIPDPKRSSSKKSIKK</sequence>